<proteinExistence type="predicted"/>
<comment type="caution">
    <text evidence="1">The sequence shown here is derived from an EMBL/GenBank/DDBJ whole genome shotgun (WGS) entry which is preliminary data.</text>
</comment>
<sequence length="317" mass="34269">MRLLGNAKTWGSGFRLDIIVKFQKSTVGGLVGLGGSLDTSRSNTRVKMQFDPKRRHKPVVIDDIEGQLNKGEEQVLMLLAVEMDSVAEDLLDSAGDDLYTGNGSGDEFDSIENSADDATNFGNYGSLSRTTFPSLKGYLATGVGTLALSDLSTAWNNTKVGQAKPTIALADVTSWTAYEGLLQPTVRAGYETNGFPQVTRTGTVSSRTALGGEAGFDSIFYRGTPMVEDEKCPSGEIKVLNERYFFFHGIDIDEYEKINVSEENIDGPQSIPVPRGFNWSGLIRSAGQPAEVGHLYIIGNYASRDPRRTGSIEGITG</sequence>
<dbReference type="NCBIfam" id="NF033394">
    <property type="entry name" value="capsid_maj_Podo"/>
    <property type="match status" value="1"/>
</dbReference>
<name>A0A0F9L5T7_9ZZZZ</name>
<reference evidence="1" key="1">
    <citation type="journal article" date="2015" name="Nature">
        <title>Complex archaea that bridge the gap between prokaryotes and eukaryotes.</title>
        <authorList>
            <person name="Spang A."/>
            <person name="Saw J.H."/>
            <person name="Jorgensen S.L."/>
            <person name="Zaremba-Niedzwiedzka K."/>
            <person name="Martijn J."/>
            <person name="Lind A.E."/>
            <person name="van Eijk R."/>
            <person name="Schleper C."/>
            <person name="Guy L."/>
            <person name="Ettema T.J."/>
        </authorList>
    </citation>
    <scope>NUCLEOTIDE SEQUENCE</scope>
</reference>
<dbReference type="AlphaFoldDB" id="A0A0F9L5T7"/>
<dbReference type="EMBL" id="LAZR01006704">
    <property type="protein sequence ID" value="KKM90199.1"/>
    <property type="molecule type" value="Genomic_DNA"/>
</dbReference>
<dbReference type="InterPro" id="IPR049718">
    <property type="entry name" value="AKO59007-like"/>
</dbReference>
<accession>A0A0F9L5T7</accession>
<protein>
    <submittedName>
        <fullName evidence="1">Uncharacterized protein</fullName>
    </submittedName>
</protein>
<gene>
    <name evidence="1" type="ORF">LCGC14_1240970</name>
</gene>
<evidence type="ECO:0000313" key="1">
    <source>
        <dbReference type="EMBL" id="KKM90199.1"/>
    </source>
</evidence>
<organism evidence="1">
    <name type="scientific">marine sediment metagenome</name>
    <dbReference type="NCBI Taxonomy" id="412755"/>
    <lineage>
        <taxon>unclassified sequences</taxon>
        <taxon>metagenomes</taxon>
        <taxon>ecological metagenomes</taxon>
    </lineage>
</organism>